<keyword evidence="4" id="KW-1185">Reference proteome</keyword>
<dbReference type="AlphaFoldDB" id="A0A2K2CXK0"/>
<protein>
    <submittedName>
        <fullName evidence="2 3">Uncharacterized protein</fullName>
    </submittedName>
</protein>
<organism evidence="2">
    <name type="scientific">Brachypodium distachyon</name>
    <name type="common">Purple false brome</name>
    <name type="synonym">Trachynia distachya</name>
    <dbReference type="NCBI Taxonomy" id="15368"/>
    <lineage>
        <taxon>Eukaryota</taxon>
        <taxon>Viridiplantae</taxon>
        <taxon>Streptophyta</taxon>
        <taxon>Embryophyta</taxon>
        <taxon>Tracheophyta</taxon>
        <taxon>Spermatophyta</taxon>
        <taxon>Magnoliopsida</taxon>
        <taxon>Liliopsida</taxon>
        <taxon>Poales</taxon>
        <taxon>Poaceae</taxon>
        <taxon>BOP clade</taxon>
        <taxon>Pooideae</taxon>
        <taxon>Stipodae</taxon>
        <taxon>Brachypodieae</taxon>
        <taxon>Brachypodium</taxon>
    </lineage>
</organism>
<sequence>PTRAPDVPGCRRLSRPHPPNAAAASTVHSGPGTTAARAWPSSLPAPASPSDTAYSPKIYEEARKSMYQTGSVRSCIWKIFGTGNVMLAQWPF</sequence>
<dbReference type="InParanoid" id="A0A2K2CXK0"/>
<proteinExistence type="predicted"/>
<feature type="region of interest" description="Disordered" evidence="1">
    <location>
        <begin position="1"/>
        <end position="53"/>
    </location>
</feature>
<dbReference type="EnsemblPlants" id="PNT66740">
    <property type="protein sequence ID" value="PNT66740"/>
    <property type="gene ID" value="BRADI_3g16522v3"/>
</dbReference>
<reference evidence="3" key="3">
    <citation type="submission" date="2018-08" db="UniProtKB">
        <authorList>
            <consortium name="EnsemblPlants"/>
        </authorList>
    </citation>
    <scope>IDENTIFICATION</scope>
    <source>
        <strain evidence="3">cv. Bd21</strain>
    </source>
</reference>
<reference evidence="2 3" key="1">
    <citation type="journal article" date="2010" name="Nature">
        <title>Genome sequencing and analysis of the model grass Brachypodium distachyon.</title>
        <authorList>
            <consortium name="International Brachypodium Initiative"/>
        </authorList>
    </citation>
    <scope>NUCLEOTIDE SEQUENCE [LARGE SCALE GENOMIC DNA]</scope>
    <source>
        <strain evidence="2 3">Bd21</strain>
    </source>
</reference>
<evidence type="ECO:0000313" key="3">
    <source>
        <dbReference type="EnsemblPlants" id="PNT66740"/>
    </source>
</evidence>
<reference evidence="2" key="2">
    <citation type="submission" date="2017-06" db="EMBL/GenBank/DDBJ databases">
        <title>WGS assembly of Brachypodium distachyon.</title>
        <authorList>
            <consortium name="The International Brachypodium Initiative"/>
            <person name="Lucas S."/>
            <person name="Harmon-Smith M."/>
            <person name="Lail K."/>
            <person name="Tice H."/>
            <person name="Grimwood J."/>
            <person name="Bruce D."/>
            <person name="Barry K."/>
            <person name="Shu S."/>
            <person name="Lindquist E."/>
            <person name="Wang M."/>
            <person name="Pitluck S."/>
            <person name="Vogel J.P."/>
            <person name="Garvin D.F."/>
            <person name="Mockler T.C."/>
            <person name="Schmutz J."/>
            <person name="Rokhsar D."/>
            <person name="Bevan M.W."/>
        </authorList>
    </citation>
    <scope>NUCLEOTIDE SEQUENCE</scope>
    <source>
        <strain evidence="2">Bd21</strain>
    </source>
</reference>
<dbReference type="EMBL" id="CM000882">
    <property type="protein sequence ID" value="PNT66740.1"/>
    <property type="molecule type" value="Genomic_DNA"/>
</dbReference>
<evidence type="ECO:0000313" key="2">
    <source>
        <dbReference type="EMBL" id="PNT66740.1"/>
    </source>
</evidence>
<feature type="non-terminal residue" evidence="2">
    <location>
        <position position="1"/>
    </location>
</feature>
<name>A0A2K2CXK0_BRADI</name>
<dbReference type="Proteomes" id="UP000008810">
    <property type="component" value="Chromosome 3"/>
</dbReference>
<evidence type="ECO:0000256" key="1">
    <source>
        <dbReference type="SAM" id="MobiDB-lite"/>
    </source>
</evidence>
<dbReference type="Gramene" id="PNT66740">
    <property type="protein sequence ID" value="PNT66740"/>
    <property type="gene ID" value="BRADI_3g16522v3"/>
</dbReference>
<accession>A0A2K2CXK0</accession>
<evidence type="ECO:0000313" key="4">
    <source>
        <dbReference type="Proteomes" id="UP000008810"/>
    </source>
</evidence>
<gene>
    <name evidence="2" type="ORF">BRADI_3g16522v3</name>
</gene>
<feature type="compositionally biased region" description="Low complexity" evidence="1">
    <location>
        <begin position="35"/>
        <end position="50"/>
    </location>
</feature>